<dbReference type="EMBL" id="QOUX01000001">
    <property type="protein sequence ID" value="RXJ04314.1"/>
    <property type="molecule type" value="Genomic_DNA"/>
</dbReference>
<dbReference type="Proteomes" id="UP000290649">
    <property type="component" value="Unassembled WGS sequence"/>
</dbReference>
<proteinExistence type="predicted"/>
<dbReference type="InterPro" id="IPR001845">
    <property type="entry name" value="HTH_ArsR_DNA-bd_dom"/>
</dbReference>
<organism evidence="4 5">
    <name type="scientific">Anaerobacillus alkaliphilus</name>
    <dbReference type="NCBI Taxonomy" id="1548597"/>
    <lineage>
        <taxon>Bacteria</taxon>
        <taxon>Bacillati</taxon>
        <taxon>Bacillota</taxon>
        <taxon>Bacilli</taxon>
        <taxon>Bacillales</taxon>
        <taxon>Bacillaceae</taxon>
        <taxon>Anaerobacillus</taxon>
    </lineage>
</organism>
<name>A0A4Q0VXB4_9BACI</name>
<gene>
    <name evidence="4" type="ORF">DS745_02705</name>
</gene>
<dbReference type="OrthoDB" id="2651007at2"/>
<dbReference type="Gene3D" id="1.10.10.10">
    <property type="entry name" value="Winged helix-like DNA-binding domain superfamily/Winged helix DNA-binding domain"/>
    <property type="match status" value="1"/>
</dbReference>
<evidence type="ECO:0000313" key="4">
    <source>
        <dbReference type="EMBL" id="RXJ04314.1"/>
    </source>
</evidence>
<dbReference type="SMART" id="SM00418">
    <property type="entry name" value="HTH_ARSR"/>
    <property type="match status" value="1"/>
</dbReference>
<dbReference type="GO" id="GO:0003677">
    <property type="term" value="F:DNA binding"/>
    <property type="evidence" value="ECO:0007669"/>
    <property type="project" value="UniProtKB-KW"/>
</dbReference>
<dbReference type="InterPro" id="IPR011991">
    <property type="entry name" value="ArsR-like_HTH"/>
</dbReference>
<reference evidence="4 5" key="1">
    <citation type="journal article" date="2019" name="Int. J. Syst. Evol. Microbiol.">
        <title>Anaerobacillus alkaliphilus sp. nov., a novel alkaliphilic and moderately halophilic bacterium.</title>
        <authorList>
            <person name="Borsodi A.K."/>
            <person name="Aszalos J.M."/>
            <person name="Bihari P."/>
            <person name="Nagy I."/>
            <person name="Schumann P."/>
            <person name="Sproer C."/>
            <person name="Kovacs A.L."/>
            <person name="Boka K."/>
            <person name="Dobosy P."/>
            <person name="Ovari M."/>
            <person name="Szili-Kovacs T."/>
            <person name="Toth E."/>
        </authorList>
    </citation>
    <scope>NUCLEOTIDE SEQUENCE [LARGE SCALE GENOMIC DNA]</scope>
    <source>
        <strain evidence="4 5">B16-10</strain>
    </source>
</reference>
<feature type="coiled-coil region" evidence="2">
    <location>
        <begin position="102"/>
        <end position="129"/>
    </location>
</feature>
<dbReference type="Pfam" id="PF12840">
    <property type="entry name" value="HTH_20"/>
    <property type="match status" value="1"/>
</dbReference>
<dbReference type="GO" id="GO:0003700">
    <property type="term" value="F:DNA-binding transcription factor activity"/>
    <property type="evidence" value="ECO:0007669"/>
    <property type="project" value="InterPro"/>
</dbReference>
<dbReference type="SUPFAM" id="SSF46785">
    <property type="entry name" value="Winged helix' DNA-binding domain"/>
    <property type="match status" value="1"/>
</dbReference>
<evidence type="ECO:0000313" key="5">
    <source>
        <dbReference type="Proteomes" id="UP000290649"/>
    </source>
</evidence>
<accession>A0A4Q0VXB4</accession>
<protein>
    <submittedName>
        <fullName evidence="4">ArsR family transcriptional regulator</fullName>
    </submittedName>
</protein>
<dbReference type="InterPro" id="IPR036388">
    <property type="entry name" value="WH-like_DNA-bd_sf"/>
</dbReference>
<dbReference type="CDD" id="cd00090">
    <property type="entry name" value="HTH_ARSR"/>
    <property type="match status" value="1"/>
</dbReference>
<keyword evidence="5" id="KW-1185">Reference proteome</keyword>
<dbReference type="AlphaFoldDB" id="A0A4Q0VXB4"/>
<evidence type="ECO:0000259" key="3">
    <source>
        <dbReference type="SMART" id="SM00418"/>
    </source>
</evidence>
<feature type="domain" description="HTH arsR-type" evidence="3">
    <location>
        <begin position="8"/>
        <end position="90"/>
    </location>
</feature>
<keyword evidence="2" id="KW-0175">Coiled coil</keyword>
<keyword evidence="1" id="KW-0238">DNA-binding</keyword>
<comment type="caution">
    <text evidence="4">The sequence shown here is derived from an EMBL/GenBank/DDBJ whole genome shotgun (WGS) entry which is preliminary data.</text>
</comment>
<evidence type="ECO:0000256" key="2">
    <source>
        <dbReference type="SAM" id="Coils"/>
    </source>
</evidence>
<dbReference type="InterPro" id="IPR036390">
    <property type="entry name" value="WH_DNA-bd_sf"/>
</dbReference>
<dbReference type="RefSeq" id="WP_129076661.1">
    <property type="nucleotide sequence ID" value="NZ_QOUX01000001.1"/>
</dbReference>
<sequence>MGEKITIEQSKLLGNATRVKIISTIAETPRTAKQVATILGQSPGNIHYHMKQLFEGGLVDLVETKEINGITEKYYQSKAKWFDGGPDTSDPALAENFQSDFSTKLNLRLQLTEEERDQLTEEFKALLEKWVKQTGKNENAKEYAIGIQIVDTVEKE</sequence>
<evidence type="ECO:0000256" key="1">
    <source>
        <dbReference type="ARBA" id="ARBA00023125"/>
    </source>
</evidence>